<proteinExistence type="predicted"/>
<reference evidence="1" key="1">
    <citation type="submission" date="2018-05" db="EMBL/GenBank/DDBJ databases">
        <authorList>
            <person name="Lanie J.A."/>
            <person name="Ng W.-L."/>
            <person name="Kazmierczak K.M."/>
            <person name="Andrzejewski T.M."/>
            <person name="Davidsen T.M."/>
            <person name="Wayne K.J."/>
            <person name="Tettelin H."/>
            <person name="Glass J.I."/>
            <person name="Rusch D."/>
            <person name="Podicherti R."/>
            <person name="Tsui H.-C.T."/>
            <person name="Winkler M.E."/>
        </authorList>
    </citation>
    <scope>NUCLEOTIDE SEQUENCE</scope>
</reference>
<dbReference type="Gene3D" id="3.20.20.140">
    <property type="entry name" value="Metal-dependent hydrolases"/>
    <property type="match status" value="1"/>
</dbReference>
<accession>A0A382ANZ1</accession>
<dbReference type="SUPFAM" id="SSF51556">
    <property type="entry name" value="Metallo-dependent hydrolases"/>
    <property type="match status" value="1"/>
</dbReference>
<evidence type="ECO:0008006" key="2">
    <source>
        <dbReference type="Google" id="ProtNLM"/>
    </source>
</evidence>
<protein>
    <recommendedName>
        <fullName evidence="2">Amidohydrolase-related domain-containing protein</fullName>
    </recommendedName>
</protein>
<sequence>VVLFKELFVIIDCHTHAWEYWPYQPTVPDHTSRGRVEQLLWEMDRVGVDQAVLVCARIDHTPNNNDY</sequence>
<dbReference type="EMBL" id="UINC01026029">
    <property type="protein sequence ID" value="SVB02743.1"/>
    <property type="molecule type" value="Genomic_DNA"/>
</dbReference>
<dbReference type="InterPro" id="IPR032466">
    <property type="entry name" value="Metal_Hydrolase"/>
</dbReference>
<gene>
    <name evidence="1" type="ORF">METZ01_LOCUS155597</name>
</gene>
<organism evidence="1">
    <name type="scientific">marine metagenome</name>
    <dbReference type="NCBI Taxonomy" id="408172"/>
    <lineage>
        <taxon>unclassified sequences</taxon>
        <taxon>metagenomes</taxon>
        <taxon>ecological metagenomes</taxon>
    </lineage>
</organism>
<feature type="non-terminal residue" evidence="1">
    <location>
        <position position="1"/>
    </location>
</feature>
<name>A0A382ANZ1_9ZZZZ</name>
<evidence type="ECO:0000313" key="1">
    <source>
        <dbReference type="EMBL" id="SVB02743.1"/>
    </source>
</evidence>
<feature type="non-terminal residue" evidence="1">
    <location>
        <position position="67"/>
    </location>
</feature>
<dbReference type="AlphaFoldDB" id="A0A382ANZ1"/>